<accession>A0A7W6S1U0</accession>
<dbReference type="Proteomes" id="UP000555728">
    <property type="component" value="Unassembled WGS sequence"/>
</dbReference>
<protein>
    <submittedName>
        <fullName evidence="4">Polar amino acid transport system substrate-binding protein</fullName>
    </submittedName>
</protein>
<reference evidence="4 5" key="1">
    <citation type="submission" date="2020-08" db="EMBL/GenBank/DDBJ databases">
        <title>Genome sequencing of Purple Non-Sulfur Bacteria from various extreme environments.</title>
        <authorList>
            <person name="Mayer M."/>
        </authorList>
    </citation>
    <scope>NUCLEOTIDE SEQUENCE [LARGE SCALE GENOMIC DNA]</scope>
    <source>
        <strain evidence="4 5">JA135</strain>
    </source>
</reference>
<evidence type="ECO:0000313" key="5">
    <source>
        <dbReference type="Proteomes" id="UP000555728"/>
    </source>
</evidence>
<comment type="caution">
    <text evidence="4">The sequence shown here is derived from an EMBL/GenBank/DDBJ whole genome shotgun (WGS) entry which is preliminary data.</text>
</comment>
<evidence type="ECO:0000256" key="1">
    <source>
        <dbReference type="ARBA" id="ARBA00022729"/>
    </source>
</evidence>
<dbReference type="SMART" id="SM00062">
    <property type="entry name" value="PBPb"/>
    <property type="match status" value="1"/>
</dbReference>
<evidence type="ECO:0000259" key="3">
    <source>
        <dbReference type="SMART" id="SM00062"/>
    </source>
</evidence>
<dbReference type="AlphaFoldDB" id="A0A7W6S1U0"/>
<keyword evidence="5" id="KW-1185">Reference proteome</keyword>
<dbReference type="EMBL" id="JACIGI010000029">
    <property type="protein sequence ID" value="MBB4287182.1"/>
    <property type="molecule type" value="Genomic_DNA"/>
</dbReference>
<sequence length="260" mass="29878">MRWVVALVFSLILVATAQAGASGTALRVATDEWPPYEYTVNGKIEGVSVAILKAVLDSMGVEIASLSVYPWSRAVTMTEAGRTDVVFSGAHIRSREETLWYPQTPLVTSQWVVFVRAADKERLRFESWADMTKGRLGVVRGYRYDDDFDLFYKRHLDFEVVNENRHNFLKLVSGRVDYVVADHRNGLFLLRVMGLEDEVHVYADRPIQETRYYAMFSKRTIGQDFVARFDAALRAFQDSERYRRLVRIAMNFPRFDAVGP</sequence>
<feature type="domain" description="Solute-binding protein family 3/N-terminal" evidence="3">
    <location>
        <begin position="25"/>
        <end position="253"/>
    </location>
</feature>
<dbReference type="PANTHER" id="PTHR35936">
    <property type="entry name" value="MEMBRANE-BOUND LYTIC MUREIN TRANSGLYCOSYLASE F"/>
    <property type="match status" value="1"/>
</dbReference>
<name>A0A7W6S1U0_9PROT</name>
<evidence type="ECO:0000313" key="4">
    <source>
        <dbReference type="EMBL" id="MBB4287182.1"/>
    </source>
</evidence>
<dbReference type="PANTHER" id="PTHR35936:SF25">
    <property type="entry name" value="ABC TRANSPORTER SUBSTRATE-BINDING PROTEIN"/>
    <property type="match status" value="1"/>
</dbReference>
<keyword evidence="1 2" id="KW-0732">Signal</keyword>
<feature type="signal peptide" evidence="2">
    <location>
        <begin position="1"/>
        <end position="19"/>
    </location>
</feature>
<proteinExistence type="predicted"/>
<gene>
    <name evidence="4" type="ORF">GGD88_002926</name>
</gene>
<dbReference type="RefSeq" id="WP_184436670.1">
    <property type="nucleotide sequence ID" value="NZ_JACIGI010000029.1"/>
</dbReference>
<feature type="chain" id="PRO_5031484476" evidence="2">
    <location>
        <begin position="20"/>
        <end position="260"/>
    </location>
</feature>
<organism evidence="4 5">
    <name type="scientific">Roseospira goensis</name>
    <dbReference type="NCBI Taxonomy" id="391922"/>
    <lineage>
        <taxon>Bacteria</taxon>
        <taxon>Pseudomonadati</taxon>
        <taxon>Pseudomonadota</taxon>
        <taxon>Alphaproteobacteria</taxon>
        <taxon>Rhodospirillales</taxon>
        <taxon>Rhodospirillaceae</taxon>
        <taxon>Roseospira</taxon>
    </lineage>
</organism>
<dbReference type="InterPro" id="IPR001638">
    <property type="entry name" value="Solute-binding_3/MltF_N"/>
</dbReference>
<evidence type="ECO:0000256" key="2">
    <source>
        <dbReference type="SAM" id="SignalP"/>
    </source>
</evidence>
<dbReference type="SUPFAM" id="SSF53850">
    <property type="entry name" value="Periplasmic binding protein-like II"/>
    <property type="match status" value="1"/>
</dbReference>
<dbReference type="Gene3D" id="3.40.190.10">
    <property type="entry name" value="Periplasmic binding protein-like II"/>
    <property type="match status" value="2"/>
</dbReference>
<dbReference type="Pfam" id="PF00497">
    <property type="entry name" value="SBP_bac_3"/>
    <property type="match status" value="1"/>
</dbReference>